<proteinExistence type="predicted"/>
<name>A0ABD1N9E1_9FABA</name>
<accession>A0ABD1N9E1</accession>
<evidence type="ECO:0000313" key="1">
    <source>
        <dbReference type="EMBL" id="KAL2344726.1"/>
    </source>
</evidence>
<sequence>MKSHHPSSAIDTRVWTNSVHGNVTSQLAYFRLRPSFPKVNWGTWIGANMKGWYLYRPRQEEKGEDR</sequence>
<keyword evidence="2" id="KW-1185">Reference proteome</keyword>
<dbReference type="EMBL" id="JBGMDY010000002">
    <property type="protein sequence ID" value="KAL2344726.1"/>
    <property type="molecule type" value="Genomic_DNA"/>
</dbReference>
<comment type="caution">
    <text evidence="1">The sequence shown here is derived from an EMBL/GenBank/DDBJ whole genome shotgun (WGS) entry which is preliminary data.</text>
</comment>
<organism evidence="1 2">
    <name type="scientific">Flemingia macrophylla</name>
    <dbReference type="NCBI Taxonomy" id="520843"/>
    <lineage>
        <taxon>Eukaryota</taxon>
        <taxon>Viridiplantae</taxon>
        <taxon>Streptophyta</taxon>
        <taxon>Embryophyta</taxon>
        <taxon>Tracheophyta</taxon>
        <taxon>Spermatophyta</taxon>
        <taxon>Magnoliopsida</taxon>
        <taxon>eudicotyledons</taxon>
        <taxon>Gunneridae</taxon>
        <taxon>Pentapetalae</taxon>
        <taxon>rosids</taxon>
        <taxon>fabids</taxon>
        <taxon>Fabales</taxon>
        <taxon>Fabaceae</taxon>
        <taxon>Papilionoideae</taxon>
        <taxon>50 kb inversion clade</taxon>
        <taxon>NPAAA clade</taxon>
        <taxon>indigoferoid/millettioid clade</taxon>
        <taxon>Phaseoleae</taxon>
        <taxon>Flemingia</taxon>
    </lineage>
</organism>
<dbReference type="AlphaFoldDB" id="A0ABD1N9E1"/>
<dbReference type="Proteomes" id="UP001603857">
    <property type="component" value="Unassembled WGS sequence"/>
</dbReference>
<protein>
    <submittedName>
        <fullName evidence="1">Uncharacterized protein</fullName>
    </submittedName>
</protein>
<reference evidence="1 2" key="1">
    <citation type="submission" date="2024-08" db="EMBL/GenBank/DDBJ databases">
        <title>Insights into the chromosomal genome structure of Flemingia macrophylla.</title>
        <authorList>
            <person name="Ding Y."/>
            <person name="Zhao Y."/>
            <person name="Bi W."/>
            <person name="Wu M."/>
            <person name="Zhao G."/>
            <person name="Gong Y."/>
            <person name="Li W."/>
            <person name="Zhang P."/>
        </authorList>
    </citation>
    <scope>NUCLEOTIDE SEQUENCE [LARGE SCALE GENOMIC DNA]</scope>
    <source>
        <strain evidence="1">DYQJB</strain>
        <tissue evidence="1">Leaf</tissue>
    </source>
</reference>
<gene>
    <name evidence="1" type="ORF">Fmac_006011</name>
</gene>
<evidence type="ECO:0000313" key="2">
    <source>
        <dbReference type="Proteomes" id="UP001603857"/>
    </source>
</evidence>